<dbReference type="SUPFAM" id="SSF50998">
    <property type="entry name" value="Quinoprotein alcohol dehydrogenase-like"/>
    <property type="match status" value="1"/>
</dbReference>
<reference evidence="1 2" key="1">
    <citation type="submission" date="2019-09" db="EMBL/GenBank/DDBJ databases">
        <title>Taxonomy of Antarctic Massilia spp.: description of Massilia rubra sp. nov., Massilia aquatica sp. nov., Massilia mucilaginosa sp. nov., Massilia frigida sp. nov. isolated from streams, lakes and regoliths.</title>
        <authorList>
            <person name="Holochova P."/>
            <person name="Sedlacek I."/>
            <person name="Kralova S."/>
            <person name="Maslanova I."/>
            <person name="Busse H.-J."/>
            <person name="Stankova E."/>
            <person name="Vrbovska V."/>
            <person name="Kovarovic V."/>
            <person name="Bartak M."/>
            <person name="Svec P."/>
            <person name="Pantucek R."/>
        </authorList>
    </citation>
    <scope>NUCLEOTIDE SEQUENCE [LARGE SCALE GENOMIC DNA]</scope>
    <source>
        <strain evidence="1 2">CCM 8693</strain>
    </source>
</reference>
<dbReference type="RefSeq" id="WP_167080348.1">
    <property type="nucleotide sequence ID" value="NZ_VVIW01000026.1"/>
</dbReference>
<dbReference type="Gene3D" id="2.130.10.10">
    <property type="entry name" value="YVTN repeat-like/Quinoprotein amine dehydrogenase"/>
    <property type="match status" value="1"/>
</dbReference>
<gene>
    <name evidence="1" type="ORF">F1609_28245</name>
</gene>
<dbReference type="EMBL" id="VVIW01000026">
    <property type="protein sequence ID" value="NHZ44026.1"/>
    <property type="molecule type" value="Genomic_DNA"/>
</dbReference>
<proteinExistence type="predicted"/>
<keyword evidence="2" id="KW-1185">Reference proteome</keyword>
<evidence type="ECO:0000313" key="1">
    <source>
        <dbReference type="EMBL" id="NHZ44026.1"/>
    </source>
</evidence>
<organism evidence="1 2">
    <name type="scientific">Massilia aquatica</name>
    <dbReference type="NCBI Taxonomy" id="2609000"/>
    <lineage>
        <taxon>Bacteria</taxon>
        <taxon>Pseudomonadati</taxon>
        <taxon>Pseudomonadota</taxon>
        <taxon>Betaproteobacteria</taxon>
        <taxon>Burkholderiales</taxon>
        <taxon>Oxalobacteraceae</taxon>
        <taxon>Telluria group</taxon>
        <taxon>Massilia</taxon>
    </lineage>
</organism>
<sequence>MTPPPVTSTPGIPVAQGGNVLFVGDTNNQVLAAFDTLAPVAANTVLSAKVLKVDSYYGYGMQLDGARNLLYIMAGDKAGAQIGVFTDARNLSGSVRPQRFIAPAIGVDYVVQSLFLDKANDRLYVGYQEMEMSVRGFMVLEHASTLSGTVAPSRRFHGTMDTMHFAIDTKRGLLYSKYARGGGLPVQVHANIDKASGELPIAGQFNIDGNISGLAIDEERDRLYVGANGAGVSVFVDVSKPDPASRIKFTAVPGIGAAANTVLAFDRNHDRLYAGVGSTAYVLEQASKLGEDSKRTPLGVDAGNRAIISGFAF</sequence>
<dbReference type="InterPro" id="IPR015943">
    <property type="entry name" value="WD40/YVTN_repeat-like_dom_sf"/>
</dbReference>
<dbReference type="Proteomes" id="UP000819052">
    <property type="component" value="Unassembled WGS sequence"/>
</dbReference>
<dbReference type="InterPro" id="IPR011047">
    <property type="entry name" value="Quinoprotein_ADH-like_sf"/>
</dbReference>
<evidence type="ECO:0000313" key="2">
    <source>
        <dbReference type="Proteomes" id="UP000819052"/>
    </source>
</evidence>
<accession>A0ABX0MJN2</accession>
<name>A0ABX0MJN2_9BURK</name>
<comment type="caution">
    <text evidence="1">The sequence shown here is derived from an EMBL/GenBank/DDBJ whole genome shotgun (WGS) entry which is preliminary data.</text>
</comment>
<protein>
    <submittedName>
        <fullName evidence="1">Uncharacterized protein</fullName>
    </submittedName>
</protein>